<reference evidence="3 4" key="1">
    <citation type="journal article" date="2012" name="PLoS Pathog.">
        <title>Diverse lifestyles and strategies of plant pathogenesis encoded in the genomes of eighteen Dothideomycetes fungi.</title>
        <authorList>
            <person name="Ohm R.A."/>
            <person name="Feau N."/>
            <person name="Henrissat B."/>
            <person name="Schoch C.L."/>
            <person name="Horwitz B.A."/>
            <person name="Barry K.W."/>
            <person name="Condon B.J."/>
            <person name="Copeland A.C."/>
            <person name="Dhillon B."/>
            <person name="Glaser F."/>
            <person name="Hesse C.N."/>
            <person name="Kosti I."/>
            <person name="LaButti K."/>
            <person name="Lindquist E.A."/>
            <person name="Lucas S."/>
            <person name="Salamov A.A."/>
            <person name="Bradshaw R.E."/>
            <person name="Ciuffetti L."/>
            <person name="Hamelin R.C."/>
            <person name="Kema G.H.J."/>
            <person name="Lawrence C."/>
            <person name="Scott J.A."/>
            <person name="Spatafora J.W."/>
            <person name="Turgeon B.G."/>
            <person name="de Wit P.J.G.M."/>
            <person name="Zhong S."/>
            <person name="Goodwin S.B."/>
            <person name="Grigoriev I.V."/>
        </authorList>
    </citation>
    <scope>NUCLEOTIDE SEQUENCE [LARGE SCALE GENOMIC DNA]</scope>
    <source>
        <strain evidence="3 4">SO2202</strain>
    </source>
</reference>
<feature type="compositionally biased region" description="Polar residues" evidence="2">
    <location>
        <begin position="803"/>
        <end position="842"/>
    </location>
</feature>
<feature type="region of interest" description="Disordered" evidence="2">
    <location>
        <begin position="265"/>
        <end position="297"/>
    </location>
</feature>
<keyword evidence="4" id="KW-1185">Reference proteome</keyword>
<evidence type="ECO:0000256" key="1">
    <source>
        <dbReference type="SAM" id="Coils"/>
    </source>
</evidence>
<feature type="compositionally biased region" description="Low complexity" evidence="2">
    <location>
        <begin position="936"/>
        <end position="948"/>
    </location>
</feature>
<proteinExistence type="predicted"/>
<evidence type="ECO:0000256" key="2">
    <source>
        <dbReference type="SAM" id="MobiDB-lite"/>
    </source>
</evidence>
<feature type="compositionally biased region" description="Polar residues" evidence="2">
    <location>
        <begin position="641"/>
        <end position="666"/>
    </location>
</feature>
<feature type="compositionally biased region" description="Polar residues" evidence="2">
    <location>
        <begin position="96"/>
        <end position="121"/>
    </location>
</feature>
<feature type="compositionally biased region" description="Polar residues" evidence="2">
    <location>
        <begin position="417"/>
        <end position="427"/>
    </location>
</feature>
<feature type="region of interest" description="Disordered" evidence="2">
    <location>
        <begin position="338"/>
        <end position="437"/>
    </location>
</feature>
<sequence>MQLSGALQRRRPPPPAFTNHTPRQWEITAVCPSQSLPYSHDMFGLGPGTGMTIGGAGPLESEASTTMGQAHSATAQAKTEKLRRRSSTTILREDSIQQTFENNPCPSPASENTPALSGSNSSWSMHYDCANQLPYSTTHTLAGSSNVDTMNTQTSLARLPKDNPSHDLAWFLKNTAPPAPHRKPSRADHPHRAVSGKNALRLLRNGSGQQKKHRVSLIQTAHDRLNGVLRDEGGLLPGIAVPVPRNCEQKISSNGKRYLALVPEQSEHGGDGDDDDDDGGGGGDGDGDVRMNFDDPSILSPDILESRVSVCFHDDVASATSDILDTWLSTYTESLNKQRTNSVSDQRTIMSDRSSKPPSSFQDVASRLSRSQQHQYSDTPIRPAASNPPTPLPESALSMADSHHGSIYDRPPPRISFDTSRALTSHPISPAHDSHTHVPKLSLPHEAFPVKHPSPGKEVQIRHPVPRRLGSHPVLLQRASSIASMMYGRSVSEHMDSCESPGPPPPRSPLRLRRDPRTIEGIISNHESVRRSTPRVAPSIKSMSDFHFDAEPIRATVTTECSGPIKRPKSRGKKKKKEKNMLPGVPYPANRKAREERVRARQMRDTDRSIESVMDEPEQPNRQRLKKMRPRIQIPALAPHRTTSTASRHSDVSSPASYRKITQWTASPVSPVPSLASEISEEDHTTYTPISPSASAEARDAQASLCMSEMMFVAEEVPVAESTKSPKLPKSIMKETKSVSKSYKPRPRSASLPRNAFLRRSRQSLSNQSSPRGKSPVLRQSVDDAPPPLPSPQPGRVQPPTQPQSGGSEKPNTSNTGAKRTTQSKDFATVPSSLDASPMSTSGKRHPPHIATQHKLSGERKMKSANRAASRIDARLEALEKQNALLSAALMAVLKTTNGQLHDPLPDQAGIVVPDETPPPKGPMAWEARVAKRSEATMASGGATAAAAPGHHVRSGSNGSAMEMYLSNTRRRSSRRREQAPEGREEA</sequence>
<feature type="region of interest" description="Disordered" evidence="2">
    <location>
        <begin position="94"/>
        <end position="121"/>
    </location>
</feature>
<feature type="compositionally biased region" description="Low complexity" evidence="2">
    <location>
        <begin position="763"/>
        <end position="772"/>
    </location>
</feature>
<protein>
    <submittedName>
        <fullName evidence="3">Uncharacterized protein</fullName>
    </submittedName>
</protein>
<evidence type="ECO:0000313" key="4">
    <source>
        <dbReference type="Proteomes" id="UP000016931"/>
    </source>
</evidence>
<feature type="compositionally biased region" description="Basic residues" evidence="2">
    <location>
        <begin position="566"/>
        <end position="578"/>
    </location>
</feature>
<accession>N1QMK6</accession>
<dbReference type="HOGENOM" id="CLU_338022_0_0_1"/>
<feature type="region of interest" description="Disordered" evidence="2">
    <location>
        <begin position="560"/>
        <end position="695"/>
    </location>
</feature>
<dbReference type="GeneID" id="27900452"/>
<evidence type="ECO:0000313" key="3">
    <source>
        <dbReference type="EMBL" id="EMF16689.1"/>
    </source>
</evidence>
<keyword evidence="1" id="KW-0175">Coiled coil</keyword>
<feature type="region of interest" description="Disordered" evidence="2">
    <location>
        <begin position="492"/>
        <end position="513"/>
    </location>
</feature>
<dbReference type="Proteomes" id="UP000016931">
    <property type="component" value="Unassembled WGS sequence"/>
</dbReference>
<gene>
    <name evidence="3" type="ORF">SEPMUDRAFT_145879</name>
</gene>
<dbReference type="OMA" id="PMAWEAR"/>
<dbReference type="RefSeq" id="XP_016764810.1">
    <property type="nucleotide sequence ID" value="XM_016903315.1"/>
</dbReference>
<feature type="region of interest" description="Disordered" evidence="2">
    <location>
        <begin position="936"/>
        <end position="987"/>
    </location>
</feature>
<feature type="region of interest" description="Disordered" evidence="2">
    <location>
        <begin position="718"/>
        <end position="861"/>
    </location>
</feature>
<dbReference type="eggNOG" id="ENOG502R0YJ">
    <property type="taxonomic scope" value="Eukaryota"/>
</dbReference>
<feature type="region of interest" description="Disordered" evidence="2">
    <location>
        <begin position="1"/>
        <end position="21"/>
    </location>
</feature>
<feature type="compositionally biased region" description="Basic and acidic residues" evidence="2">
    <location>
        <begin position="592"/>
        <end position="610"/>
    </location>
</feature>
<organism evidence="3 4">
    <name type="scientific">Sphaerulina musiva (strain SO2202)</name>
    <name type="common">Poplar stem canker fungus</name>
    <name type="synonym">Septoria musiva</name>
    <dbReference type="NCBI Taxonomy" id="692275"/>
    <lineage>
        <taxon>Eukaryota</taxon>
        <taxon>Fungi</taxon>
        <taxon>Dikarya</taxon>
        <taxon>Ascomycota</taxon>
        <taxon>Pezizomycotina</taxon>
        <taxon>Dothideomycetes</taxon>
        <taxon>Dothideomycetidae</taxon>
        <taxon>Mycosphaerellales</taxon>
        <taxon>Mycosphaerellaceae</taxon>
        <taxon>Sphaerulina</taxon>
    </lineage>
</organism>
<name>N1QMK6_SPHMS</name>
<dbReference type="EMBL" id="KB456260">
    <property type="protein sequence ID" value="EMF16689.1"/>
    <property type="molecule type" value="Genomic_DNA"/>
</dbReference>
<feature type="compositionally biased region" description="Polar residues" evidence="2">
    <location>
        <begin position="338"/>
        <end position="378"/>
    </location>
</feature>
<dbReference type="OrthoDB" id="3832538at2759"/>
<feature type="compositionally biased region" description="Basic and acidic residues" evidence="2">
    <location>
        <begin position="976"/>
        <end position="987"/>
    </location>
</feature>
<feature type="coiled-coil region" evidence="1">
    <location>
        <begin position="862"/>
        <end position="889"/>
    </location>
</feature>
<dbReference type="AlphaFoldDB" id="N1QMK6"/>